<evidence type="ECO:0000313" key="10">
    <source>
        <dbReference type="Proteomes" id="UP000031518"/>
    </source>
</evidence>
<dbReference type="Gene3D" id="3.30.1490.480">
    <property type="entry name" value="Endolytic murein transglycosylase"/>
    <property type="match status" value="1"/>
</dbReference>
<dbReference type="GO" id="GO:0071555">
    <property type="term" value="P:cell wall organization"/>
    <property type="evidence" value="ECO:0007669"/>
    <property type="project" value="UniProtKB-KW"/>
</dbReference>
<keyword evidence="5 7" id="KW-0456">Lyase</keyword>
<evidence type="ECO:0000256" key="4">
    <source>
        <dbReference type="ARBA" id="ARBA00023136"/>
    </source>
</evidence>
<evidence type="ECO:0000256" key="2">
    <source>
        <dbReference type="ARBA" id="ARBA00022692"/>
    </source>
</evidence>
<keyword evidence="4 7" id="KW-0472">Membrane</keyword>
<comment type="catalytic activity">
    <reaction evidence="7">
        <text>a peptidoglycan chain = a peptidoglycan chain with N-acetyl-1,6-anhydromuramyl-[peptide] at the reducing end + a peptidoglycan chain with N-acetylglucosamine at the non-reducing end.</text>
        <dbReference type="EC" id="4.2.2.29"/>
    </reaction>
</comment>
<reference evidence="9 10" key="1">
    <citation type="submission" date="2013-12" db="EMBL/GenBank/DDBJ databases">
        <authorList>
            <person name="Stott M."/>
        </authorList>
    </citation>
    <scope>NUCLEOTIDE SEQUENCE [LARGE SCALE GENOMIC DNA]</scope>
    <source>
        <strain evidence="9 10">K22</strain>
    </source>
</reference>
<dbReference type="GO" id="GO:0009252">
    <property type="term" value="P:peptidoglycan biosynthetic process"/>
    <property type="evidence" value="ECO:0007669"/>
    <property type="project" value="UniProtKB-UniRule"/>
</dbReference>
<dbReference type="GO" id="GO:0008932">
    <property type="term" value="F:lytic endotransglycosylase activity"/>
    <property type="evidence" value="ECO:0007669"/>
    <property type="project" value="UniProtKB-UniRule"/>
</dbReference>
<reference evidence="9 10" key="2">
    <citation type="submission" date="2015-01" db="EMBL/GenBank/DDBJ databases">
        <title>Complete genome sequence of Pyrinomonas methylaliphatogenes type strain K22T.</title>
        <authorList>
            <person name="Lee K.C.Y."/>
            <person name="Power J.F."/>
            <person name="Dunfield P.F."/>
            <person name="Morgan X.C."/>
            <person name="Huttenhower C."/>
            <person name="Stott M.B."/>
        </authorList>
    </citation>
    <scope>NUCLEOTIDE SEQUENCE [LARGE SCALE GENOMIC DNA]</scope>
    <source>
        <strain evidence="9 10">K22</strain>
    </source>
</reference>
<dbReference type="HAMAP" id="MF_02065">
    <property type="entry name" value="MltG"/>
    <property type="match status" value="1"/>
</dbReference>
<keyword evidence="10" id="KW-1185">Reference proteome</keyword>
<accession>A0A0B6WUR0</accession>
<dbReference type="OrthoDB" id="9814591at2"/>
<dbReference type="AlphaFoldDB" id="A0A0B6WUR0"/>
<evidence type="ECO:0000256" key="3">
    <source>
        <dbReference type="ARBA" id="ARBA00022989"/>
    </source>
</evidence>
<evidence type="ECO:0000256" key="1">
    <source>
        <dbReference type="ARBA" id="ARBA00022475"/>
    </source>
</evidence>
<keyword evidence="2 7" id="KW-0812">Transmembrane</keyword>
<dbReference type="PANTHER" id="PTHR30518:SF2">
    <property type="entry name" value="ENDOLYTIC MUREIN TRANSGLYCOSYLASE"/>
    <property type="match status" value="1"/>
</dbReference>
<dbReference type="NCBIfam" id="TIGR00247">
    <property type="entry name" value="endolytic transglycosylase MltG"/>
    <property type="match status" value="1"/>
</dbReference>
<feature type="site" description="Important for catalytic activity" evidence="7">
    <location>
        <position position="218"/>
    </location>
</feature>
<gene>
    <name evidence="7" type="primary">mltG</name>
    <name evidence="9" type="ORF">PYK22_00766</name>
</gene>
<evidence type="ECO:0000313" key="9">
    <source>
        <dbReference type="EMBL" id="CDM64771.1"/>
    </source>
</evidence>
<comment type="function">
    <text evidence="7">Functions as a peptidoglycan terminase that cleaves nascent peptidoglycan strands endolytically to terminate their elongation.</text>
</comment>
<evidence type="ECO:0000256" key="7">
    <source>
        <dbReference type="HAMAP-Rule" id="MF_02065"/>
    </source>
</evidence>
<dbReference type="Proteomes" id="UP000031518">
    <property type="component" value="Unassembled WGS sequence"/>
</dbReference>
<evidence type="ECO:0000256" key="6">
    <source>
        <dbReference type="ARBA" id="ARBA00023316"/>
    </source>
</evidence>
<dbReference type="EC" id="4.2.2.29" evidence="7"/>
<dbReference type="RefSeq" id="WP_060635312.1">
    <property type="nucleotide sequence ID" value="NZ_CBXV010000003.1"/>
</dbReference>
<feature type="region of interest" description="Disordered" evidence="8">
    <location>
        <begin position="263"/>
        <end position="286"/>
    </location>
</feature>
<dbReference type="PANTHER" id="PTHR30518">
    <property type="entry name" value="ENDOLYTIC MUREIN TRANSGLYCOSYLASE"/>
    <property type="match status" value="1"/>
</dbReference>
<evidence type="ECO:0000256" key="5">
    <source>
        <dbReference type="ARBA" id="ARBA00023239"/>
    </source>
</evidence>
<dbReference type="InterPro" id="IPR003770">
    <property type="entry name" value="MLTG-like"/>
</dbReference>
<proteinExistence type="inferred from homology"/>
<dbReference type="EMBL" id="CBXV010000003">
    <property type="protein sequence ID" value="CDM64771.1"/>
    <property type="molecule type" value="Genomic_DNA"/>
</dbReference>
<keyword evidence="3 7" id="KW-1133">Transmembrane helix</keyword>
<comment type="similarity">
    <text evidence="7">Belongs to the transglycosylase MltG family.</text>
</comment>
<evidence type="ECO:0000256" key="8">
    <source>
        <dbReference type="SAM" id="MobiDB-lite"/>
    </source>
</evidence>
<name>A0A0B6WUR0_9BACT</name>
<dbReference type="CDD" id="cd08010">
    <property type="entry name" value="MltG_like"/>
    <property type="match status" value="1"/>
</dbReference>
<organism evidence="9 10">
    <name type="scientific">Pyrinomonas methylaliphatogenes</name>
    <dbReference type="NCBI Taxonomy" id="454194"/>
    <lineage>
        <taxon>Bacteria</taxon>
        <taxon>Pseudomonadati</taxon>
        <taxon>Acidobacteriota</taxon>
        <taxon>Blastocatellia</taxon>
        <taxon>Blastocatellales</taxon>
        <taxon>Pyrinomonadaceae</taxon>
        <taxon>Pyrinomonas</taxon>
    </lineage>
</organism>
<dbReference type="GO" id="GO:0005886">
    <property type="term" value="C:plasma membrane"/>
    <property type="evidence" value="ECO:0007669"/>
    <property type="project" value="UniProtKB-UniRule"/>
</dbReference>
<sequence length="348" mass="39739">MPRLKRLLPALLLIGALICSATLWFVRELNAPIAHAHAEEYVVIPRGSTSRQIATQLAALGILRRWWPAYLYMRVIRARPKAGEYRFPSPITPLEVVRKLEEGEQRLNRFTVIEGWTRWDIADAMARLPELKIDPQEALALMDDTSLIKDLDPEAQNLEGYLYPDTYSFPPNIKPRDIIATMVRRFRQVWFERFAERARARGQSVHEVVTIASLIETEAKLDGERPLVASVIYNRLQRNMPLGIDSTVIYAAKLAGKWRGDGKVRQSDIERPSPYNTRQALGLPPGPVASPGARSIEAALNPATTNYLYYVREPTRDDGAHNFYDNEADFLRGVQALREWERQRRAQP</sequence>
<protein>
    <recommendedName>
        <fullName evidence="7">Endolytic murein transglycosylase</fullName>
        <ecNumber evidence="7">4.2.2.29</ecNumber>
    </recommendedName>
    <alternativeName>
        <fullName evidence="7">Peptidoglycan lytic transglycosylase</fullName>
    </alternativeName>
    <alternativeName>
        <fullName evidence="7">Peptidoglycan polymerization terminase</fullName>
    </alternativeName>
</protein>
<keyword evidence="6 7" id="KW-0961">Cell wall biogenesis/degradation</keyword>
<keyword evidence="1 7" id="KW-1003">Cell membrane</keyword>
<dbReference type="Pfam" id="PF02618">
    <property type="entry name" value="YceG"/>
    <property type="match status" value="1"/>
</dbReference>
<dbReference type="STRING" id="454194.PYK22_00766"/>